<feature type="region of interest" description="Disordered" evidence="1">
    <location>
        <begin position="1"/>
        <end position="32"/>
    </location>
</feature>
<feature type="compositionally biased region" description="Polar residues" evidence="1">
    <location>
        <begin position="14"/>
        <end position="32"/>
    </location>
</feature>
<accession>A0AAV1TVH6</accession>
<reference evidence="2" key="1">
    <citation type="submission" date="2024-01" db="EMBL/GenBank/DDBJ databases">
        <authorList>
            <person name="Webb A."/>
        </authorList>
    </citation>
    <scope>NUCLEOTIDE SEQUENCE</scope>
    <source>
        <strain evidence="2">Pm1</strain>
    </source>
</reference>
<dbReference type="EMBL" id="CAKLBY020000086">
    <property type="protein sequence ID" value="CAK7925185.1"/>
    <property type="molecule type" value="Genomic_DNA"/>
</dbReference>
<gene>
    <name evidence="2" type="ORF">PM001_LOCUS10335</name>
</gene>
<dbReference type="Proteomes" id="UP001162060">
    <property type="component" value="Unassembled WGS sequence"/>
</dbReference>
<sequence>MGMTSSLPKLLRAKNNNGKSHESSSAASVLHD</sequence>
<organism evidence="2 3">
    <name type="scientific">Peronospora matthiolae</name>
    <dbReference type="NCBI Taxonomy" id="2874970"/>
    <lineage>
        <taxon>Eukaryota</taxon>
        <taxon>Sar</taxon>
        <taxon>Stramenopiles</taxon>
        <taxon>Oomycota</taxon>
        <taxon>Peronosporomycetes</taxon>
        <taxon>Peronosporales</taxon>
        <taxon>Peronosporaceae</taxon>
        <taxon>Peronospora</taxon>
    </lineage>
</organism>
<evidence type="ECO:0000313" key="3">
    <source>
        <dbReference type="Proteomes" id="UP001162060"/>
    </source>
</evidence>
<evidence type="ECO:0000256" key="1">
    <source>
        <dbReference type="SAM" id="MobiDB-lite"/>
    </source>
</evidence>
<name>A0AAV1TVH6_9STRA</name>
<proteinExistence type="predicted"/>
<protein>
    <submittedName>
        <fullName evidence="2">Uncharacterized protein</fullName>
    </submittedName>
</protein>
<dbReference type="AlphaFoldDB" id="A0AAV1TVH6"/>
<comment type="caution">
    <text evidence="2">The sequence shown here is derived from an EMBL/GenBank/DDBJ whole genome shotgun (WGS) entry which is preliminary data.</text>
</comment>
<evidence type="ECO:0000313" key="2">
    <source>
        <dbReference type="EMBL" id="CAK7925185.1"/>
    </source>
</evidence>